<dbReference type="CDD" id="cd02042">
    <property type="entry name" value="ParAB_family"/>
    <property type="match status" value="1"/>
</dbReference>
<dbReference type="PANTHER" id="PTHR13696">
    <property type="entry name" value="P-LOOP CONTAINING NUCLEOSIDE TRIPHOSPHATE HYDROLASE"/>
    <property type="match status" value="1"/>
</dbReference>
<dbReference type="InterPro" id="IPR027417">
    <property type="entry name" value="P-loop_NTPase"/>
</dbReference>
<dbReference type="EMBL" id="LGEM01000014">
    <property type="protein sequence ID" value="KUP98232.1"/>
    <property type="molecule type" value="Genomic_DNA"/>
</dbReference>
<evidence type="ECO:0000313" key="5">
    <source>
        <dbReference type="Proteomes" id="UP000074382"/>
    </source>
</evidence>
<name>A0A147KLP8_THECS</name>
<accession>A0A147KLP8</accession>
<dbReference type="Pfam" id="PF13614">
    <property type="entry name" value="AAA_31"/>
    <property type="match status" value="1"/>
</dbReference>
<comment type="similarity">
    <text evidence="1">Belongs to the ParA family.</text>
</comment>
<dbReference type="OrthoDB" id="9815116at2"/>
<reference evidence="5" key="1">
    <citation type="journal article" date="2017" name="Acta Aliment.">
        <title>Plant polysaccharide degrading enzyme system of Thermpbifida cellulosilytica TB100 revealed by de novo genome project data.</title>
        <authorList>
            <person name="Toth A."/>
            <person name="Baka E."/>
            <person name="Luzics S."/>
            <person name="Bata-Vidacs I."/>
            <person name="Nagy I."/>
            <person name="Balint B."/>
            <person name="Herceg R."/>
            <person name="Olasz F."/>
            <person name="Wilk T."/>
            <person name="Nagy T."/>
            <person name="Kriszt B."/>
            <person name="Nagy I."/>
            <person name="Kukolya J."/>
        </authorList>
    </citation>
    <scope>NUCLEOTIDE SEQUENCE [LARGE SCALE GENOMIC DNA]</scope>
    <source>
        <strain evidence="5">TB100</strain>
    </source>
</reference>
<dbReference type="Gene3D" id="3.40.50.300">
    <property type="entry name" value="P-loop containing nucleotide triphosphate hydrolases"/>
    <property type="match status" value="1"/>
</dbReference>
<protein>
    <submittedName>
        <fullName evidence="4">Chromosome partitioning protein</fullName>
    </submittedName>
</protein>
<comment type="function">
    <text evidence="2">May play a role in septum formation.</text>
</comment>
<organism evidence="4 5">
    <name type="scientific">Thermobifida cellulosilytica TB100</name>
    <dbReference type="NCBI Taxonomy" id="665004"/>
    <lineage>
        <taxon>Bacteria</taxon>
        <taxon>Bacillati</taxon>
        <taxon>Actinomycetota</taxon>
        <taxon>Actinomycetes</taxon>
        <taxon>Streptosporangiales</taxon>
        <taxon>Nocardiopsidaceae</taxon>
        <taxon>Thermobifida</taxon>
    </lineage>
</organism>
<gene>
    <name evidence="4" type="ORF">AC529_02760</name>
</gene>
<dbReference type="PATRIC" id="fig|665004.4.peg.1318"/>
<sequence length="345" mass="37656">MSHNHSDGAHVSRETFHYETRSAIPAELDMTGAHVSRETVLGGTGSEAVDESFAADFDTPIARAARAAMSARGRAGETWPRPERCRIMSVANQKGGVGKTTTTVNLAVALAMHGNRVLVVDLDPQGNASTALGMERTPDSRSIYHCLVEDEEIRELARPVPDVPNLWCVPATIDLAGAEIELVSLVARESRLKRAFSAYDSKDLDYILIDCPPSLGLLTVNAMVACQEVLIPIQCEYYALEGVGQLLRNIELVKSHLNPDLFISTVLLTMYDGRTRLAAQVAEEVRGHFGDLVLRTMIPRSVRVSEAPSYGQSVMTYDPASTGAMAYLDAARELAFRVQSRVENR</sequence>
<proteinExistence type="inferred from homology"/>
<dbReference type="Proteomes" id="UP000074382">
    <property type="component" value="Unassembled WGS sequence"/>
</dbReference>
<feature type="domain" description="AAA" evidence="3">
    <location>
        <begin position="86"/>
        <end position="262"/>
    </location>
</feature>
<evidence type="ECO:0000259" key="3">
    <source>
        <dbReference type="Pfam" id="PF13614"/>
    </source>
</evidence>
<dbReference type="FunFam" id="3.40.50.300:FF:000285">
    <property type="entry name" value="Sporulation initiation inhibitor Soj"/>
    <property type="match status" value="1"/>
</dbReference>
<dbReference type="AlphaFoldDB" id="A0A147KLP8"/>
<dbReference type="PANTHER" id="PTHR13696:SF52">
    <property type="entry name" value="PARA FAMILY PROTEIN CT_582"/>
    <property type="match status" value="1"/>
</dbReference>
<evidence type="ECO:0000313" key="4">
    <source>
        <dbReference type="EMBL" id="KUP98232.1"/>
    </source>
</evidence>
<evidence type="ECO:0000256" key="1">
    <source>
        <dbReference type="ARBA" id="ARBA00006976"/>
    </source>
</evidence>
<comment type="caution">
    <text evidence="4">The sequence shown here is derived from an EMBL/GenBank/DDBJ whole genome shotgun (WGS) entry which is preliminary data.</text>
</comment>
<keyword evidence="5" id="KW-1185">Reference proteome</keyword>
<evidence type="ECO:0000256" key="2">
    <source>
        <dbReference type="ARBA" id="ARBA00059092"/>
    </source>
</evidence>
<dbReference type="STRING" id="665004.AC529_02760"/>
<dbReference type="InterPro" id="IPR025669">
    <property type="entry name" value="AAA_dom"/>
</dbReference>
<dbReference type="RefSeq" id="WP_068754601.1">
    <property type="nucleotide sequence ID" value="NZ_KQ950180.1"/>
</dbReference>
<dbReference type="SUPFAM" id="SSF52540">
    <property type="entry name" value="P-loop containing nucleoside triphosphate hydrolases"/>
    <property type="match status" value="1"/>
</dbReference>
<dbReference type="InterPro" id="IPR050678">
    <property type="entry name" value="DNA_Partitioning_ATPase"/>
</dbReference>